<sequence length="84" mass="9497">ILLADLAREMEVPSAPWLRRFDKPSRLLLHTLKSGPCGSLAAFRALQRLRSGHESGQVFHWRIFTETLCAEEPVSQGPERTLTL</sequence>
<evidence type="ECO:0000313" key="2">
    <source>
        <dbReference type="Proteomes" id="UP000694393"/>
    </source>
</evidence>
<dbReference type="AlphaFoldDB" id="A0A8C8SEZ9"/>
<dbReference type="Proteomes" id="UP000694393">
    <property type="component" value="Unplaced"/>
</dbReference>
<evidence type="ECO:0000313" key="1">
    <source>
        <dbReference type="Ensembl" id="ENSPCEP00000019626.1"/>
    </source>
</evidence>
<accession>A0A8C8SEZ9</accession>
<name>A0A8C8SEZ9_9SAUR</name>
<dbReference type="Ensembl" id="ENSPCET00000020288.1">
    <property type="protein sequence ID" value="ENSPCEP00000019626.1"/>
    <property type="gene ID" value="ENSPCEG00000015235.1"/>
</dbReference>
<reference evidence="1" key="2">
    <citation type="submission" date="2025-09" db="UniProtKB">
        <authorList>
            <consortium name="Ensembl"/>
        </authorList>
    </citation>
    <scope>IDENTIFICATION</scope>
</reference>
<reference evidence="1" key="1">
    <citation type="submission" date="2025-08" db="UniProtKB">
        <authorList>
            <consortium name="Ensembl"/>
        </authorList>
    </citation>
    <scope>IDENTIFICATION</scope>
</reference>
<proteinExistence type="predicted"/>
<keyword evidence="2" id="KW-1185">Reference proteome</keyword>
<organism evidence="1 2">
    <name type="scientific">Pelusios castaneus</name>
    <name type="common">West African mud turtle</name>
    <dbReference type="NCBI Taxonomy" id="367368"/>
    <lineage>
        <taxon>Eukaryota</taxon>
        <taxon>Metazoa</taxon>
        <taxon>Chordata</taxon>
        <taxon>Craniata</taxon>
        <taxon>Vertebrata</taxon>
        <taxon>Euteleostomi</taxon>
        <taxon>Archelosauria</taxon>
        <taxon>Testudinata</taxon>
        <taxon>Testudines</taxon>
        <taxon>Pleurodira</taxon>
        <taxon>Pelomedusidae</taxon>
        <taxon>Pelusios</taxon>
    </lineage>
</organism>
<protein>
    <submittedName>
        <fullName evidence="1">Uncharacterized protein</fullName>
    </submittedName>
</protein>